<feature type="region of interest" description="Disordered" evidence="1">
    <location>
        <begin position="19"/>
        <end position="70"/>
    </location>
</feature>
<dbReference type="Proteomes" id="UP000729913">
    <property type="component" value="Unassembled WGS sequence"/>
</dbReference>
<evidence type="ECO:0000256" key="1">
    <source>
        <dbReference type="SAM" id="MobiDB-lite"/>
    </source>
</evidence>
<keyword evidence="3" id="KW-1185">Reference proteome</keyword>
<evidence type="ECO:0000313" key="3">
    <source>
        <dbReference type="Proteomes" id="UP000729913"/>
    </source>
</evidence>
<gene>
    <name evidence="2" type="ORF">G9C98_005710</name>
</gene>
<reference evidence="2" key="2">
    <citation type="submission" date="2021-04" db="EMBL/GenBank/DDBJ databases">
        <title>Genome-wide patterns of bracovirus chromosomal integration into multiple host tissues during parasitism.</title>
        <authorList>
            <person name="Chebbi M.A.C."/>
        </authorList>
    </citation>
    <scope>NUCLEOTIDE SEQUENCE</scope>
    <source>
        <tissue evidence="2">Whole body</tissue>
    </source>
</reference>
<feature type="compositionally biased region" description="Basic residues" evidence="1">
    <location>
        <begin position="19"/>
        <end position="53"/>
    </location>
</feature>
<name>A0A8J5UUM5_9HYME</name>
<evidence type="ECO:0000313" key="2">
    <source>
        <dbReference type="EMBL" id="KAG8037500.1"/>
    </source>
</evidence>
<proteinExistence type="predicted"/>
<protein>
    <submittedName>
        <fullName evidence="2">Uncharacterized protein</fullName>
    </submittedName>
</protein>
<dbReference type="AlphaFoldDB" id="A0A8J5UUM5"/>
<sequence>MPNESRGIILLGDVCRPRKTKANSSLVKRRRRLNRRHKPVQSRNARVIRSRKRDQRELNSKFPRSRASPN</sequence>
<dbReference type="EMBL" id="JAAOIC020000047">
    <property type="protein sequence ID" value="KAG8037500.1"/>
    <property type="molecule type" value="Genomic_DNA"/>
</dbReference>
<accession>A0A8J5UUM5</accession>
<comment type="caution">
    <text evidence="2">The sequence shown here is derived from an EMBL/GenBank/DDBJ whole genome shotgun (WGS) entry which is preliminary data.</text>
</comment>
<organism evidence="2 3">
    <name type="scientific">Cotesia typhae</name>
    <dbReference type="NCBI Taxonomy" id="2053667"/>
    <lineage>
        <taxon>Eukaryota</taxon>
        <taxon>Metazoa</taxon>
        <taxon>Ecdysozoa</taxon>
        <taxon>Arthropoda</taxon>
        <taxon>Hexapoda</taxon>
        <taxon>Insecta</taxon>
        <taxon>Pterygota</taxon>
        <taxon>Neoptera</taxon>
        <taxon>Endopterygota</taxon>
        <taxon>Hymenoptera</taxon>
        <taxon>Apocrita</taxon>
        <taxon>Ichneumonoidea</taxon>
        <taxon>Braconidae</taxon>
        <taxon>Microgastrinae</taxon>
        <taxon>Cotesia</taxon>
    </lineage>
</organism>
<reference evidence="2" key="1">
    <citation type="submission" date="2020-03" db="EMBL/GenBank/DDBJ databases">
        <authorList>
            <person name="Chebbi M.A."/>
            <person name="Drezen J.M."/>
        </authorList>
    </citation>
    <scope>NUCLEOTIDE SEQUENCE</scope>
    <source>
        <tissue evidence="2">Whole body</tissue>
    </source>
</reference>